<organism evidence="1 2">
    <name type="scientific">Roseibium limicola</name>
    <dbReference type="NCBI Taxonomy" id="2816037"/>
    <lineage>
        <taxon>Bacteria</taxon>
        <taxon>Pseudomonadati</taxon>
        <taxon>Pseudomonadota</taxon>
        <taxon>Alphaproteobacteria</taxon>
        <taxon>Hyphomicrobiales</taxon>
        <taxon>Stappiaceae</taxon>
        <taxon>Roseibium</taxon>
    </lineage>
</organism>
<sequence>MTKHCASDDDIRFHLSRATRALHDLVDVQAEHNDLETTVGVASLIAFFHKGFSQIEAALDRADAATVLSDWESRKRTDLLENDLNGLGIGDTTANEAVQAGFSFDSQAEIWGGLYVIEGSRLGARMLVRASDHTRASAFLSESATCRFWPDFVIALTEADQSLQDRNGMVRGAEKAFQAFLSQY</sequence>
<proteinExistence type="predicted"/>
<gene>
    <name evidence="1" type="ORF">J0X15_05580</name>
</gene>
<dbReference type="Proteomes" id="UP000664779">
    <property type="component" value="Unassembled WGS sequence"/>
</dbReference>
<dbReference type="AlphaFoldDB" id="A0A939EL87"/>
<dbReference type="Gene3D" id="1.20.910.10">
    <property type="entry name" value="Heme oxygenase-like"/>
    <property type="match status" value="1"/>
</dbReference>
<evidence type="ECO:0000313" key="1">
    <source>
        <dbReference type="EMBL" id="MBO0344681.1"/>
    </source>
</evidence>
<keyword evidence="2" id="KW-1185">Reference proteome</keyword>
<evidence type="ECO:0000313" key="2">
    <source>
        <dbReference type="Proteomes" id="UP000664779"/>
    </source>
</evidence>
<reference evidence="1" key="1">
    <citation type="submission" date="2021-03" db="EMBL/GenBank/DDBJ databases">
        <title>Roseibium sp. CAU 1637 isolated from Incheon.</title>
        <authorList>
            <person name="Kim W."/>
        </authorList>
    </citation>
    <scope>NUCLEOTIDE SEQUENCE</scope>
    <source>
        <strain evidence="1">CAU 1637</strain>
    </source>
</reference>
<dbReference type="CDD" id="cd19166">
    <property type="entry name" value="HemeO-bac"/>
    <property type="match status" value="1"/>
</dbReference>
<dbReference type="InterPro" id="IPR016084">
    <property type="entry name" value="Haem_Oase-like_multi-hlx"/>
</dbReference>
<name>A0A939EL87_9HYPH</name>
<comment type="caution">
    <text evidence="1">The sequence shown here is derived from an EMBL/GenBank/DDBJ whole genome shotgun (WGS) entry which is preliminary data.</text>
</comment>
<dbReference type="SUPFAM" id="SSF48613">
    <property type="entry name" value="Heme oxygenase-like"/>
    <property type="match status" value="1"/>
</dbReference>
<protein>
    <submittedName>
        <fullName evidence="1">Biliverdin-producing heme oxygenase</fullName>
    </submittedName>
</protein>
<dbReference type="EMBL" id="JAFLNF010000002">
    <property type="protein sequence ID" value="MBO0344681.1"/>
    <property type="molecule type" value="Genomic_DNA"/>
</dbReference>
<accession>A0A939EL87</accession>
<dbReference type="RefSeq" id="WP_206938815.1">
    <property type="nucleotide sequence ID" value="NZ_JAFLNF010000002.1"/>
</dbReference>